<dbReference type="InterPro" id="IPR049192">
    <property type="entry name" value="DUF4246_C"/>
</dbReference>
<feature type="domain" description="DUF4246" evidence="2">
    <location>
        <begin position="98"/>
        <end position="556"/>
    </location>
</feature>
<sequence length="621" mass="70861">MGVSTTKQLPTKQLPGLGLPIDHEDKRGTTFPLAVGLDPWDSKGVTLREQRMLDFVSQITDKPGWELKVFDEEIVSRWRAEADVRPESLEGDVQLSPRMFDFCIAELREKSEEFRKTGYVRVLDSELTVVKSDSAVSKDIQDALRAGVRPLEDVPDHLKDWHPFQEDTVLDLVHPSLFPVVWGLTRALEEDTVPLENCAAFTGKGVVTPAYTPPPKPASPGWTWRPEAPRLWGSFQWLPAQVELAADGAASITSYINNLDPVGHKGLYSILERIVSATVPLWEEALSGFVDARRFDISYTGSEDYTFPPGLKYHIPGRSGPRSVWDPIKEVYDDHDGNNNDADDDVDDDDEDWKWEEDYYDWKRDHRVLMHREPREYTPQAEILAKRKTTVNLRNDYPGGLQVIFKLANIHLDPETPEYPGGAWHVEGTLNEMICASALYYYDQDNITDSHLAFRQALDPEELVGIPEQSEYYSLEQYLGIEQDGPALQPLGQILTREGRLLVFPNCLQHQVQPFELKDRARPGHRKILAMFLVDPHRPILSSAHVPPQRRDWWANEVRGNGALSALPNEIVDMTINMVDEFPISWDRACELRLQLMEERGGFKDQVTEFFEETTFSFCEH</sequence>
<feature type="compositionally biased region" description="Polar residues" evidence="1">
    <location>
        <begin position="1"/>
        <end position="11"/>
    </location>
</feature>
<feature type="region of interest" description="Disordered" evidence="1">
    <location>
        <begin position="1"/>
        <end position="21"/>
    </location>
</feature>
<accession>A0AAN6MPM5</accession>
<dbReference type="Proteomes" id="UP001303889">
    <property type="component" value="Unassembled WGS sequence"/>
</dbReference>
<dbReference type="PANTHER" id="PTHR33119:SF1">
    <property type="entry name" value="FE2OG DIOXYGENASE DOMAIN-CONTAINING PROTEIN"/>
    <property type="match status" value="1"/>
</dbReference>
<dbReference type="EMBL" id="MU855413">
    <property type="protein sequence ID" value="KAK3904108.1"/>
    <property type="molecule type" value="Genomic_DNA"/>
</dbReference>
<organism evidence="4 5">
    <name type="scientific">Staphylotrichum tortipilum</name>
    <dbReference type="NCBI Taxonomy" id="2831512"/>
    <lineage>
        <taxon>Eukaryota</taxon>
        <taxon>Fungi</taxon>
        <taxon>Dikarya</taxon>
        <taxon>Ascomycota</taxon>
        <taxon>Pezizomycotina</taxon>
        <taxon>Sordariomycetes</taxon>
        <taxon>Sordariomycetidae</taxon>
        <taxon>Sordariales</taxon>
        <taxon>Chaetomiaceae</taxon>
        <taxon>Staphylotrichum</taxon>
    </lineage>
</organism>
<reference evidence="4" key="1">
    <citation type="journal article" date="2023" name="Mol. Phylogenet. Evol.">
        <title>Genome-scale phylogeny and comparative genomics of the fungal order Sordariales.</title>
        <authorList>
            <person name="Hensen N."/>
            <person name="Bonometti L."/>
            <person name="Westerberg I."/>
            <person name="Brannstrom I.O."/>
            <person name="Guillou S."/>
            <person name="Cros-Aarteil S."/>
            <person name="Calhoun S."/>
            <person name="Haridas S."/>
            <person name="Kuo A."/>
            <person name="Mondo S."/>
            <person name="Pangilinan J."/>
            <person name="Riley R."/>
            <person name="LaButti K."/>
            <person name="Andreopoulos B."/>
            <person name="Lipzen A."/>
            <person name="Chen C."/>
            <person name="Yan M."/>
            <person name="Daum C."/>
            <person name="Ng V."/>
            <person name="Clum A."/>
            <person name="Steindorff A."/>
            <person name="Ohm R.A."/>
            <person name="Martin F."/>
            <person name="Silar P."/>
            <person name="Natvig D.O."/>
            <person name="Lalanne C."/>
            <person name="Gautier V."/>
            <person name="Ament-Velasquez S.L."/>
            <person name="Kruys A."/>
            <person name="Hutchinson M.I."/>
            <person name="Powell A.J."/>
            <person name="Barry K."/>
            <person name="Miller A.N."/>
            <person name="Grigoriev I.V."/>
            <person name="Debuchy R."/>
            <person name="Gladieux P."/>
            <person name="Hiltunen Thoren M."/>
            <person name="Johannesson H."/>
        </authorList>
    </citation>
    <scope>NUCLEOTIDE SEQUENCE</scope>
    <source>
        <strain evidence="4">CBS 103.79</strain>
    </source>
</reference>
<keyword evidence="5" id="KW-1185">Reference proteome</keyword>
<comment type="caution">
    <text evidence="4">The sequence shown here is derived from an EMBL/GenBank/DDBJ whole genome shotgun (WGS) entry which is preliminary data.</text>
</comment>
<dbReference type="PANTHER" id="PTHR33119">
    <property type="entry name" value="IFI3P"/>
    <property type="match status" value="1"/>
</dbReference>
<dbReference type="Pfam" id="PF21666">
    <property type="entry name" value="DUF4246_N"/>
    <property type="match status" value="1"/>
</dbReference>
<evidence type="ECO:0000313" key="5">
    <source>
        <dbReference type="Proteomes" id="UP001303889"/>
    </source>
</evidence>
<dbReference type="InterPro" id="IPR025340">
    <property type="entry name" value="DUF4246"/>
</dbReference>
<reference evidence="4" key="2">
    <citation type="submission" date="2023-05" db="EMBL/GenBank/DDBJ databases">
        <authorList>
            <consortium name="Lawrence Berkeley National Laboratory"/>
            <person name="Steindorff A."/>
            <person name="Hensen N."/>
            <person name="Bonometti L."/>
            <person name="Westerberg I."/>
            <person name="Brannstrom I.O."/>
            <person name="Guillou S."/>
            <person name="Cros-Aarteil S."/>
            <person name="Calhoun S."/>
            <person name="Haridas S."/>
            <person name="Kuo A."/>
            <person name="Mondo S."/>
            <person name="Pangilinan J."/>
            <person name="Riley R."/>
            <person name="Labutti K."/>
            <person name="Andreopoulos B."/>
            <person name="Lipzen A."/>
            <person name="Chen C."/>
            <person name="Yanf M."/>
            <person name="Daum C."/>
            <person name="Ng V."/>
            <person name="Clum A."/>
            <person name="Ohm R."/>
            <person name="Martin F."/>
            <person name="Silar P."/>
            <person name="Natvig D."/>
            <person name="Lalanne C."/>
            <person name="Gautier V."/>
            <person name="Ament-Velasquez S.L."/>
            <person name="Kruys A."/>
            <person name="Hutchinson M.I."/>
            <person name="Powell A.J."/>
            <person name="Barry K."/>
            <person name="Miller A.N."/>
            <person name="Grigoriev I.V."/>
            <person name="Debuchy R."/>
            <person name="Gladieux P."/>
            <person name="Thoren M.H."/>
            <person name="Johannesson H."/>
        </authorList>
    </citation>
    <scope>NUCLEOTIDE SEQUENCE</scope>
    <source>
        <strain evidence="4">CBS 103.79</strain>
    </source>
</reference>
<evidence type="ECO:0000259" key="2">
    <source>
        <dbReference type="Pfam" id="PF14033"/>
    </source>
</evidence>
<dbReference type="InterPro" id="IPR049207">
    <property type="entry name" value="DUF4246_N"/>
</dbReference>
<dbReference type="Pfam" id="PF14033">
    <property type="entry name" value="DUF4246"/>
    <property type="match status" value="1"/>
</dbReference>
<protein>
    <recommendedName>
        <fullName evidence="6">Duf1665 domain containing protein</fullName>
    </recommendedName>
</protein>
<evidence type="ECO:0000313" key="4">
    <source>
        <dbReference type="EMBL" id="KAK3904108.1"/>
    </source>
</evidence>
<evidence type="ECO:0000256" key="1">
    <source>
        <dbReference type="SAM" id="MobiDB-lite"/>
    </source>
</evidence>
<name>A0AAN6MPM5_9PEZI</name>
<evidence type="ECO:0000259" key="3">
    <source>
        <dbReference type="Pfam" id="PF21666"/>
    </source>
</evidence>
<evidence type="ECO:0008006" key="6">
    <source>
        <dbReference type="Google" id="ProtNLM"/>
    </source>
</evidence>
<gene>
    <name evidence="4" type="ORF">C8A05DRAFT_13993</name>
</gene>
<dbReference type="AlphaFoldDB" id="A0AAN6MPM5"/>
<proteinExistence type="predicted"/>
<feature type="domain" description="DUF4246" evidence="3">
    <location>
        <begin position="14"/>
        <end position="81"/>
    </location>
</feature>